<feature type="region of interest" description="Disordered" evidence="1">
    <location>
        <begin position="1"/>
        <end position="34"/>
    </location>
</feature>
<evidence type="ECO:0000256" key="1">
    <source>
        <dbReference type="SAM" id="MobiDB-lite"/>
    </source>
</evidence>
<dbReference type="AlphaFoldDB" id="A0A0E9XM63"/>
<protein>
    <submittedName>
        <fullName evidence="2">Uncharacterized protein</fullName>
    </submittedName>
</protein>
<reference evidence="2" key="2">
    <citation type="journal article" date="2015" name="Fish Shellfish Immunol.">
        <title>Early steps in the European eel (Anguilla anguilla)-Vibrio vulnificus interaction in the gills: Role of the RtxA13 toxin.</title>
        <authorList>
            <person name="Callol A."/>
            <person name="Pajuelo D."/>
            <person name="Ebbesson L."/>
            <person name="Teles M."/>
            <person name="MacKenzie S."/>
            <person name="Amaro C."/>
        </authorList>
    </citation>
    <scope>NUCLEOTIDE SEQUENCE</scope>
</reference>
<evidence type="ECO:0000313" key="2">
    <source>
        <dbReference type="EMBL" id="JAI03735.1"/>
    </source>
</evidence>
<sequence length="34" mass="3495">MATSGGARAGMATNSRLGSPISFRASHRNGFSKL</sequence>
<accession>A0A0E9XM63</accession>
<reference evidence="2" key="1">
    <citation type="submission" date="2014-11" db="EMBL/GenBank/DDBJ databases">
        <authorList>
            <person name="Amaro Gonzalez C."/>
        </authorList>
    </citation>
    <scope>NUCLEOTIDE SEQUENCE</scope>
</reference>
<name>A0A0E9XM63_ANGAN</name>
<organism evidence="2">
    <name type="scientific">Anguilla anguilla</name>
    <name type="common">European freshwater eel</name>
    <name type="synonym">Muraena anguilla</name>
    <dbReference type="NCBI Taxonomy" id="7936"/>
    <lineage>
        <taxon>Eukaryota</taxon>
        <taxon>Metazoa</taxon>
        <taxon>Chordata</taxon>
        <taxon>Craniata</taxon>
        <taxon>Vertebrata</taxon>
        <taxon>Euteleostomi</taxon>
        <taxon>Actinopterygii</taxon>
        <taxon>Neopterygii</taxon>
        <taxon>Teleostei</taxon>
        <taxon>Anguilliformes</taxon>
        <taxon>Anguillidae</taxon>
        <taxon>Anguilla</taxon>
    </lineage>
</organism>
<dbReference type="EMBL" id="GBXM01004843">
    <property type="protein sequence ID" value="JAI03735.1"/>
    <property type="molecule type" value="Transcribed_RNA"/>
</dbReference>
<proteinExistence type="predicted"/>